<dbReference type="Proteomes" id="UP000694844">
    <property type="component" value="Chromosome 5"/>
</dbReference>
<dbReference type="PROSITE" id="PS50405">
    <property type="entry name" value="GST_CTER"/>
    <property type="match status" value="1"/>
</dbReference>
<dbReference type="GO" id="GO:0045174">
    <property type="term" value="F:glutathione dehydrogenase (ascorbate) activity"/>
    <property type="evidence" value="ECO:0007669"/>
    <property type="project" value="UniProtKB-UniRule"/>
</dbReference>
<dbReference type="EC" id="2.5.1.18" evidence="3"/>
<proteinExistence type="inferred from homology"/>
<gene>
    <name evidence="7" type="primary">LOC111138414</name>
</gene>
<comment type="catalytic activity">
    <reaction evidence="3">
        <text>L-dehydroascorbate + 2 glutathione = glutathione disulfide + L-ascorbate</text>
        <dbReference type="Rhea" id="RHEA:24424"/>
        <dbReference type="ChEBI" id="CHEBI:38290"/>
        <dbReference type="ChEBI" id="CHEBI:57925"/>
        <dbReference type="ChEBI" id="CHEBI:58297"/>
        <dbReference type="ChEBI" id="CHEBI:58539"/>
        <dbReference type="EC" id="1.8.5.1"/>
    </reaction>
</comment>
<accession>A0A8B8F183</accession>
<dbReference type="InterPro" id="IPR050983">
    <property type="entry name" value="GST_Omega/HSP26"/>
</dbReference>
<comment type="catalytic activity">
    <reaction evidence="3">
        <text>methylarsonate + 2 glutathione + H(+) = methylarsonous acid + glutathione disulfide + H2O</text>
        <dbReference type="Rhea" id="RHEA:15969"/>
        <dbReference type="ChEBI" id="CHEBI:15377"/>
        <dbReference type="ChEBI" id="CHEBI:15378"/>
        <dbReference type="ChEBI" id="CHEBI:17826"/>
        <dbReference type="ChEBI" id="CHEBI:33409"/>
        <dbReference type="ChEBI" id="CHEBI:57925"/>
        <dbReference type="ChEBI" id="CHEBI:58297"/>
        <dbReference type="EC" id="1.20.4.2"/>
    </reaction>
</comment>
<dbReference type="OrthoDB" id="4951845at2759"/>
<organism evidence="6 7">
    <name type="scientific">Crassostrea virginica</name>
    <name type="common">Eastern oyster</name>
    <dbReference type="NCBI Taxonomy" id="6565"/>
    <lineage>
        <taxon>Eukaryota</taxon>
        <taxon>Metazoa</taxon>
        <taxon>Spiralia</taxon>
        <taxon>Lophotrochozoa</taxon>
        <taxon>Mollusca</taxon>
        <taxon>Bivalvia</taxon>
        <taxon>Autobranchia</taxon>
        <taxon>Pteriomorphia</taxon>
        <taxon>Ostreida</taxon>
        <taxon>Ostreoidea</taxon>
        <taxon>Ostreidae</taxon>
        <taxon>Crassostrea</taxon>
    </lineage>
</organism>
<dbReference type="InterPro" id="IPR040079">
    <property type="entry name" value="Glutathione_S-Trfase"/>
</dbReference>
<reference evidence="7" key="1">
    <citation type="submission" date="2025-08" db="UniProtKB">
        <authorList>
            <consortium name="RefSeq"/>
        </authorList>
    </citation>
    <scope>IDENTIFICATION</scope>
    <source>
        <tissue evidence="7">Whole sample</tissue>
    </source>
</reference>
<comment type="similarity">
    <text evidence="1 3">Belongs to the GST superfamily. Omega family.</text>
</comment>
<dbReference type="Pfam" id="PF13409">
    <property type="entry name" value="GST_N_2"/>
    <property type="match status" value="1"/>
</dbReference>
<dbReference type="InterPro" id="IPR010987">
    <property type="entry name" value="Glutathione-S-Trfase_C-like"/>
</dbReference>
<keyword evidence="2 3" id="KW-0560">Oxidoreductase</keyword>
<dbReference type="GO" id="GO:0005737">
    <property type="term" value="C:cytoplasm"/>
    <property type="evidence" value="ECO:0007669"/>
    <property type="project" value="InterPro"/>
</dbReference>
<dbReference type="PANTHER" id="PTHR43968">
    <property type="match status" value="1"/>
</dbReference>
<dbReference type="InterPro" id="IPR005442">
    <property type="entry name" value="GST_omega"/>
</dbReference>
<dbReference type="AlphaFoldDB" id="A0A8B8F183"/>
<evidence type="ECO:0000259" key="4">
    <source>
        <dbReference type="PROSITE" id="PS50404"/>
    </source>
</evidence>
<evidence type="ECO:0000313" key="7">
    <source>
        <dbReference type="RefSeq" id="XP_022346075.1"/>
    </source>
</evidence>
<dbReference type="SFLD" id="SFLDG00358">
    <property type="entry name" value="Main_(cytGST)"/>
    <property type="match status" value="1"/>
</dbReference>
<dbReference type="InterPro" id="IPR036282">
    <property type="entry name" value="Glutathione-S-Trfase_C_sf"/>
</dbReference>
<dbReference type="EC" id="1.20.4.2" evidence="3"/>
<evidence type="ECO:0000259" key="5">
    <source>
        <dbReference type="PROSITE" id="PS50405"/>
    </source>
</evidence>
<dbReference type="Gene3D" id="1.20.1050.10">
    <property type="match status" value="1"/>
</dbReference>
<dbReference type="GO" id="GO:0004364">
    <property type="term" value="F:glutathione transferase activity"/>
    <property type="evidence" value="ECO:0007669"/>
    <property type="project" value="UniProtKB-UniRule"/>
</dbReference>
<evidence type="ECO:0000256" key="3">
    <source>
        <dbReference type="RuleBase" id="RU368071"/>
    </source>
</evidence>
<dbReference type="PRINTS" id="PR01625">
    <property type="entry name" value="GSTRNSFRASEO"/>
</dbReference>
<keyword evidence="3" id="KW-0808">Transferase</keyword>
<evidence type="ECO:0000256" key="1">
    <source>
        <dbReference type="ARBA" id="ARBA00011067"/>
    </source>
</evidence>
<dbReference type="GO" id="GO:0006749">
    <property type="term" value="P:glutathione metabolic process"/>
    <property type="evidence" value="ECO:0007669"/>
    <property type="project" value="UniProtKB-UniRule"/>
</dbReference>
<evidence type="ECO:0000313" key="6">
    <source>
        <dbReference type="Proteomes" id="UP000694844"/>
    </source>
</evidence>
<dbReference type="InterPro" id="IPR004045">
    <property type="entry name" value="Glutathione_S-Trfase_N"/>
</dbReference>
<dbReference type="KEGG" id="cvn:111138414"/>
<comment type="catalytic activity">
    <reaction evidence="3">
        <text>RX + glutathione = an S-substituted glutathione + a halide anion + H(+)</text>
        <dbReference type="Rhea" id="RHEA:16437"/>
        <dbReference type="ChEBI" id="CHEBI:15378"/>
        <dbReference type="ChEBI" id="CHEBI:16042"/>
        <dbReference type="ChEBI" id="CHEBI:17792"/>
        <dbReference type="ChEBI" id="CHEBI:57925"/>
        <dbReference type="ChEBI" id="CHEBI:90779"/>
        <dbReference type="EC" id="2.5.1.18"/>
    </reaction>
</comment>
<dbReference type="InterPro" id="IPR036249">
    <property type="entry name" value="Thioredoxin-like_sf"/>
</dbReference>
<protein>
    <recommendedName>
        <fullName evidence="3">Glutathione S-transferase omega</fullName>
        <shortName evidence="3">GSTO</shortName>
        <ecNumber evidence="3">1.20.4.2</ecNumber>
        <ecNumber evidence="3">1.8.5.1</ecNumber>
        <ecNumber evidence="3">2.5.1.18</ecNumber>
    </recommendedName>
    <alternativeName>
        <fullName evidence="3">Glutathione-dependent dehydroascorbate reductase</fullName>
    </alternativeName>
    <alternativeName>
        <fullName evidence="3">Monomethylarsonic acid reductase</fullName>
    </alternativeName>
</protein>
<dbReference type="SUPFAM" id="SSF47616">
    <property type="entry name" value="GST C-terminal domain-like"/>
    <property type="match status" value="1"/>
</dbReference>
<dbReference type="PROSITE" id="PS50404">
    <property type="entry name" value="GST_NTER"/>
    <property type="match status" value="1"/>
</dbReference>
<dbReference type="RefSeq" id="XP_022346075.1">
    <property type="nucleotide sequence ID" value="XM_022490367.1"/>
</dbReference>
<sequence length="241" mass="27468">MPTEKAFASGSEFPALDSGKLRIYSNRICPYAERTRLVLAHKDIPNEIVNINLSKKPEWYMEKINPLGKVPAIQKDDKILYESAVCCDYLDQVYPNNKLTPDDPYQQAKDRILVEHFGQSTTQYYKLLMGPPEGQAAAAESLSKLLVEFDKELQKRGNFLGGTEPRMVDYMVWPWFERFATMETIVNRSFLTKDATPNLVAYVERMLGVPAVQKCSLTPDQHLQFFQSMKSGAPNYDIGLE</sequence>
<dbReference type="GO" id="GO:0050610">
    <property type="term" value="F:methylarsonate reductase activity"/>
    <property type="evidence" value="ECO:0007669"/>
    <property type="project" value="UniProtKB-UniRule"/>
</dbReference>
<dbReference type="PANTHER" id="PTHR43968:SF6">
    <property type="entry name" value="GLUTATHIONE S-TRANSFERASE OMEGA"/>
    <property type="match status" value="1"/>
</dbReference>
<dbReference type="SUPFAM" id="SSF52833">
    <property type="entry name" value="Thioredoxin-like"/>
    <property type="match status" value="1"/>
</dbReference>
<dbReference type="SFLD" id="SFLDS00019">
    <property type="entry name" value="Glutathione_Transferase_(cytos"/>
    <property type="match status" value="1"/>
</dbReference>
<dbReference type="EC" id="1.8.5.1" evidence="3"/>
<keyword evidence="6" id="KW-1185">Reference proteome</keyword>
<dbReference type="FunFam" id="1.20.1050.10:FF:000009">
    <property type="entry name" value="Glutathione S-transferase omega-1"/>
    <property type="match status" value="1"/>
</dbReference>
<dbReference type="Gene3D" id="3.40.30.10">
    <property type="entry name" value="Glutaredoxin"/>
    <property type="match status" value="1"/>
</dbReference>
<dbReference type="Pfam" id="PF13410">
    <property type="entry name" value="GST_C_2"/>
    <property type="match status" value="1"/>
</dbReference>
<feature type="domain" description="GST C-terminal" evidence="5">
    <location>
        <begin position="103"/>
        <end position="223"/>
    </location>
</feature>
<feature type="domain" description="GST N-terminal" evidence="4">
    <location>
        <begin position="19"/>
        <end position="98"/>
    </location>
</feature>
<name>A0A8B8F183_CRAVI</name>
<dbReference type="FunFam" id="3.40.30.10:FF:000123">
    <property type="entry name" value="Glutathione transferase o1"/>
    <property type="match status" value="1"/>
</dbReference>
<dbReference type="GeneID" id="111138414"/>
<comment type="function">
    <text evidence="3">Exhibits glutathione-dependent thiol transferase activity. Has high dehydroascorbate reductase activity and may contribute to the recycling of ascorbic acid. Participates in the biotransformation of inorganic arsenic and reduces monomethylarsonic acid (MMA).</text>
</comment>
<evidence type="ECO:0000256" key="2">
    <source>
        <dbReference type="ARBA" id="ARBA00023002"/>
    </source>
</evidence>